<name>A0A9W6LR26_9HYPH</name>
<comment type="caution">
    <text evidence="9">The sequence shown here is derived from an EMBL/GenBank/DDBJ whole genome shotgun (WGS) entry which is preliminary data.</text>
</comment>
<sequence>MSLSTAGAIALRSLGVVSGQISVTSRNIAGAGVAGVNAKYAKIAPGDGGVVLLGVERATDVALFRNLLSANAHQESSTIVADALTRIDKTLNLSDSENSRSPASLISKLKSALQAFSATPQNETGAQLTIGAAQNLVSSLHDATLAVQQERRTADAGIAAAVADINGLLAKFGTVNAEIVYGAATGADVTDALDKRDGLLAELSKKIGVSAVSRPNNDMVLYTDSGVTLFETTPRKLAFQETATLAPGVNGSAVYIDGVQVTGAGAPLALRSGAILGMTQLRDDIMPQYQSQLDEIARGLVVAFAESDQSGGGGPDLPGLFTYPGATQAPTATLIPGLAGQILVNATVDPSQGGDATLLRDGGASGDPAYVYNPSHAPGYADHLIALIDASTKTLGFDPAAGLGNTASLETFSAASNGWVAAQRQQADSATTYYDAVVSQTTQALSNATGVNLDDQMSQMLALENSYQASAKLLEAVNSMFDSLFAAIR</sequence>
<dbReference type="PANTHER" id="PTHR30033">
    <property type="entry name" value="FLAGELLAR HOOK-ASSOCIATED PROTEIN 1"/>
    <property type="match status" value="1"/>
</dbReference>
<proteinExistence type="inferred from homology"/>
<gene>
    <name evidence="9" type="primary">flgK</name>
    <name evidence="9" type="ORF">LMG27198_09940</name>
</gene>
<dbReference type="InterPro" id="IPR002371">
    <property type="entry name" value="FlgK"/>
</dbReference>
<dbReference type="Pfam" id="PF06429">
    <property type="entry name" value="Flg_bbr_C"/>
    <property type="match status" value="1"/>
</dbReference>
<keyword evidence="5" id="KW-0964">Secreted</keyword>
<organism evidence="9 10">
    <name type="scientific">Methylocystis echinoides</name>
    <dbReference type="NCBI Taxonomy" id="29468"/>
    <lineage>
        <taxon>Bacteria</taxon>
        <taxon>Pseudomonadati</taxon>
        <taxon>Pseudomonadota</taxon>
        <taxon>Alphaproteobacteria</taxon>
        <taxon>Hyphomicrobiales</taxon>
        <taxon>Methylocystaceae</taxon>
        <taxon>Methylocystis</taxon>
    </lineage>
</organism>
<evidence type="ECO:0000256" key="6">
    <source>
        <dbReference type="ARBA" id="ARBA00023143"/>
    </source>
</evidence>
<dbReference type="GO" id="GO:0009424">
    <property type="term" value="C:bacterial-type flagellum hook"/>
    <property type="evidence" value="ECO:0007669"/>
    <property type="project" value="InterPro"/>
</dbReference>
<reference evidence="9" key="1">
    <citation type="journal article" date="2023" name="Int. J. Syst. Evol. Microbiol.">
        <title>Methylocystis iwaonis sp. nov., a type II methane-oxidizing bacterium from surface soil of a rice paddy field in Japan, and emended description of the genus Methylocystis (ex Whittenbury et al. 1970) Bowman et al. 1993.</title>
        <authorList>
            <person name="Kaise H."/>
            <person name="Sawadogo J.B."/>
            <person name="Alam M.S."/>
            <person name="Ueno C."/>
            <person name="Dianou D."/>
            <person name="Shinjo R."/>
            <person name="Asakawa S."/>
        </authorList>
    </citation>
    <scope>NUCLEOTIDE SEQUENCE</scope>
    <source>
        <strain evidence="9">LMG27198</strain>
    </source>
</reference>
<dbReference type="SUPFAM" id="SSF64518">
    <property type="entry name" value="Phase 1 flagellin"/>
    <property type="match status" value="1"/>
</dbReference>
<dbReference type="Pfam" id="PF22638">
    <property type="entry name" value="FlgK_D1"/>
    <property type="match status" value="1"/>
</dbReference>
<dbReference type="EMBL" id="BSEC01000001">
    <property type="protein sequence ID" value="GLI92002.1"/>
    <property type="molecule type" value="Genomic_DNA"/>
</dbReference>
<evidence type="ECO:0000256" key="3">
    <source>
        <dbReference type="ARBA" id="ARBA00009677"/>
    </source>
</evidence>
<dbReference type="AlphaFoldDB" id="A0A9W6LR26"/>
<dbReference type="PANTHER" id="PTHR30033:SF1">
    <property type="entry name" value="FLAGELLAR HOOK-ASSOCIATED PROTEIN 1"/>
    <property type="match status" value="1"/>
</dbReference>
<evidence type="ECO:0000313" key="10">
    <source>
        <dbReference type="Proteomes" id="UP001144323"/>
    </source>
</evidence>
<dbReference type="GO" id="GO:0005198">
    <property type="term" value="F:structural molecule activity"/>
    <property type="evidence" value="ECO:0007669"/>
    <property type="project" value="InterPro"/>
</dbReference>
<protein>
    <recommendedName>
        <fullName evidence="4">Flagellar hook-associated protein 1</fullName>
    </recommendedName>
</protein>
<evidence type="ECO:0000256" key="2">
    <source>
        <dbReference type="ARBA" id="ARBA00004613"/>
    </source>
</evidence>
<dbReference type="InterPro" id="IPR010930">
    <property type="entry name" value="Flg_bb/hook_C_dom"/>
</dbReference>
<keyword evidence="9" id="KW-0966">Cell projection</keyword>
<keyword evidence="9" id="KW-0282">Flagellum</keyword>
<comment type="similarity">
    <text evidence="3">Belongs to the flagella basal body rod proteins family.</text>
</comment>
<dbReference type="NCBIfam" id="TIGR02492">
    <property type="entry name" value="flgK_ends"/>
    <property type="match status" value="1"/>
</dbReference>
<feature type="domain" description="Flagellar hook-associated protein FlgK helical" evidence="8">
    <location>
        <begin position="86"/>
        <end position="311"/>
    </location>
</feature>
<accession>A0A9W6LR26</accession>
<keyword evidence="6" id="KW-0975">Bacterial flagellum</keyword>
<dbReference type="Proteomes" id="UP001144323">
    <property type="component" value="Unassembled WGS sequence"/>
</dbReference>
<evidence type="ECO:0000256" key="5">
    <source>
        <dbReference type="ARBA" id="ARBA00022525"/>
    </source>
</evidence>
<dbReference type="RefSeq" id="WP_281800951.1">
    <property type="nucleotide sequence ID" value="NZ_BSEC01000001.1"/>
</dbReference>
<evidence type="ECO:0000259" key="8">
    <source>
        <dbReference type="Pfam" id="PF22638"/>
    </source>
</evidence>
<keyword evidence="10" id="KW-1185">Reference proteome</keyword>
<dbReference type="InterPro" id="IPR053927">
    <property type="entry name" value="FlgK_helical"/>
</dbReference>
<dbReference type="GO" id="GO:0044780">
    <property type="term" value="P:bacterial-type flagellum assembly"/>
    <property type="evidence" value="ECO:0007669"/>
    <property type="project" value="InterPro"/>
</dbReference>
<evidence type="ECO:0000259" key="7">
    <source>
        <dbReference type="Pfam" id="PF06429"/>
    </source>
</evidence>
<feature type="domain" description="Flagellar basal-body/hook protein C-terminal" evidence="7">
    <location>
        <begin position="447"/>
        <end position="484"/>
    </location>
</feature>
<comment type="subcellular location">
    <subcellularLocation>
        <location evidence="1">Bacterial flagellum</location>
    </subcellularLocation>
    <subcellularLocation>
        <location evidence="2">Secreted</location>
    </subcellularLocation>
</comment>
<evidence type="ECO:0000256" key="1">
    <source>
        <dbReference type="ARBA" id="ARBA00004365"/>
    </source>
</evidence>
<dbReference type="GO" id="GO:0005576">
    <property type="term" value="C:extracellular region"/>
    <property type="evidence" value="ECO:0007669"/>
    <property type="project" value="UniProtKB-SubCell"/>
</dbReference>
<keyword evidence="9" id="KW-0969">Cilium</keyword>
<evidence type="ECO:0000256" key="4">
    <source>
        <dbReference type="ARBA" id="ARBA00016244"/>
    </source>
</evidence>
<evidence type="ECO:0000313" key="9">
    <source>
        <dbReference type="EMBL" id="GLI92002.1"/>
    </source>
</evidence>